<dbReference type="NCBIfam" id="TIGR02604">
    <property type="entry name" value="Piru_Ver_Nterm"/>
    <property type="match status" value="1"/>
</dbReference>
<dbReference type="PANTHER" id="PTHR33546:SF1">
    <property type="entry name" value="LARGE, MULTIFUNCTIONAL SECRETED PROTEIN"/>
    <property type="match status" value="1"/>
</dbReference>
<accession>A0A5C5XBC0</accession>
<keyword evidence="5" id="KW-0732">Signal</keyword>
<dbReference type="PROSITE" id="PS51007">
    <property type="entry name" value="CYTC"/>
    <property type="match status" value="1"/>
</dbReference>
<evidence type="ECO:0000256" key="4">
    <source>
        <dbReference type="PROSITE-ProRule" id="PRU00433"/>
    </source>
</evidence>
<dbReference type="Proteomes" id="UP000316095">
    <property type="component" value="Unassembled WGS sequence"/>
</dbReference>
<dbReference type="AlphaFoldDB" id="A0A5C5XBC0"/>
<dbReference type="SUPFAM" id="SSF48371">
    <property type="entry name" value="ARM repeat"/>
    <property type="match status" value="1"/>
</dbReference>
<dbReference type="InterPro" id="IPR016024">
    <property type="entry name" value="ARM-type_fold"/>
</dbReference>
<dbReference type="PANTHER" id="PTHR33546">
    <property type="entry name" value="LARGE, MULTIFUNCTIONAL SECRETED PROTEIN-RELATED"/>
    <property type="match status" value="1"/>
</dbReference>
<feature type="signal peptide" evidence="5">
    <location>
        <begin position="1"/>
        <end position="21"/>
    </location>
</feature>
<feature type="domain" description="Cytochrome c" evidence="6">
    <location>
        <begin position="861"/>
        <end position="994"/>
    </location>
</feature>
<dbReference type="Gene3D" id="2.120.10.30">
    <property type="entry name" value="TolB, C-terminal domain"/>
    <property type="match status" value="1"/>
</dbReference>
<evidence type="ECO:0000256" key="1">
    <source>
        <dbReference type="ARBA" id="ARBA00022617"/>
    </source>
</evidence>
<keyword evidence="1 4" id="KW-0349">Heme</keyword>
<dbReference type="Pfam" id="PF00034">
    <property type="entry name" value="Cytochrom_C"/>
    <property type="match status" value="1"/>
</dbReference>
<evidence type="ECO:0000259" key="6">
    <source>
        <dbReference type="PROSITE" id="PS51007"/>
    </source>
</evidence>
<dbReference type="GO" id="GO:0046872">
    <property type="term" value="F:metal ion binding"/>
    <property type="evidence" value="ECO:0007669"/>
    <property type="project" value="UniProtKB-KW"/>
</dbReference>
<dbReference type="Gene3D" id="1.25.10.10">
    <property type="entry name" value="Leucine-rich Repeat Variant"/>
    <property type="match status" value="1"/>
</dbReference>
<dbReference type="InterPro" id="IPR011042">
    <property type="entry name" value="6-blade_b-propeller_TolB-like"/>
</dbReference>
<protein>
    <submittedName>
        <fullName evidence="7">Cytochrome c</fullName>
    </submittedName>
</protein>
<dbReference type="Gene3D" id="1.10.760.10">
    <property type="entry name" value="Cytochrome c-like domain"/>
    <property type="match status" value="1"/>
</dbReference>
<dbReference type="GO" id="GO:0020037">
    <property type="term" value="F:heme binding"/>
    <property type="evidence" value="ECO:0007669"/>
    <property type="project" value="InterPro"/>
</dbReference>
<gene>
    <name evidence="7" type="ORF">Pan54_11610</name>
</gene>
<dbReference type="InterPro" id="IPR036909">
    <property type="entry name" value="Cyt_c-like_dom_sf"/>
</dbReference>
<evidence type="ECO:0000256" key="2">
    <source>
        <dbReference type="ARBA" id="ARBA00022723"/>
    </source>
</evidence>
<keyword evidence="2 4" id="KW-0479">Metal-binding</keyword>
<proteinExistence type="predicted"/>
<dbReference type="Pfam" id="PF23500">
    <property type="entry name" value="DUF7133"/>
    <property type="match status" value="1"/>
</dbReference>
<keyword evidence="8" id="KW-1185">Reference proteome</keyword>
<comment type="caution">
    <text evidence="7">The sequence shown here is derived from an EMBL/GenBank/DDBJ whole genome shotgun (WGS) entry which is preliminary data.</text>
</comment>
<feature type="chain" id="PRO_5023064805" evidence="5">
    <location>
        <begin position="22"/>
        <end position="994"/>
    </location>
</feature>
<dbReference type="InterPro" id="IPR055557">
    <property type="entry name" value="DUF7133"/>
</dbReference>
<dbReference type="InterPro" id="IPR013427">
    <property type="entry name" value="Haem-bd_dom_put"/>
</dbReference>
<evidence type="ECO:0000256" key="3">
    <source>
        <dbReference type="ARBA" id="ARBA00023004"/>
    </source>
</evidence>
<sequence length="994" mass="110427" precursor="true">MPRIHFAVFLFLFLTLPPCTSSNSCLLQADEKQSYADELPRVPALSPVEAMKHFNVAPTYQIQQTATEPLLNDPVAMCFDEQSRLYVAEMRGYSEQSEDNLGQIRLLEDVDGDGIFDKSHIFAEGLSWPTAIICYRGGVFVGAAPDIFYLKDTNGDHKADLKEIVFTGFGKTNVQGLLNCFRWGLDNRIHGAASSSGGLVRRPDQPESAAVNLRGRDFSFDPETYEIQSESGGAQHGMSFDDWGRKFVCSNSDHLQMVVYDDRYAARNPYLTAPNSRKSIADDGGQAPVFRSSPVEPWRIVRTRLRVSGAVKGVVEGGGKPAGYFTGSTGVTIYRGDAWPKEDQGLAIIGDVGSNIVHRKRLIPDGVLFHGTRIDDHSELLTSSDIWFRPVQFENGPDGALHILDMYREVIEHPASLPPMIKQHLDLTSGRDRGRLYRLVPEGYTQPSRPVVDELSSKELVDLLQHPNSWHRETASRLLFERQDQSVRDELIKVASGDSALGRMHALATLDGLSLLTPDILAEKINDPHPQVRRHAIMYAEQFANNALVKQKLEQCIDDQDPEVIFQLAFTLGEFSATWRTPLITKLLKSHGDNEWIRFALFTSIGDQVGLVLKQLANESQFVTTPSAKKVIDELVTLMANQPDPTHLATLVKLTTDETALSPAVKQELLQRYLVKSAAQGRLDRSGVSMGQGELQKLLDDLLVTARLQTDDNILTVQKRVDAIRLLAISSDSEDHQRLMNLIDPREPDEIQTAALSVLAGQADSKLDSFLLSNWESLSPKLRKTAVDILLSRDPWTVSLLTALNEEKLPISTISLSTLQILAQSETAEVRDISNQLKKRVSSTPRASIVTAYEPVLNESGGIDKGRVIFEKNCSSCHRLEGKGQAIGPNLASFRNRGKMAILINILDPNREVTPEYLNYVIVTEDGRSHTGILTSQNATTVTLKRAEGKETQIRRIEIEDIRSTGMSLMPEGLEKEISQESMADLLTYLMQAE</sequence>
<dbReference type="InterPro" id="IPR013428">
    <property type="entry name" value="Membrane-bound_put_N"/>
</dbReference>
<evidence type="ECO:0000256" key="5">
    <source>
        <dbReference type="SAM" id="SignalP"/>
    </source>
</evidence>
<evidence type="ECO:0000313" key="8">
    <source>
        <dbReference type="Proteomes" id="UP000316095"/>
    </source>
</evidence>
<dbReference type="EMBL" id="SJPG01000001">
    <property type="protein sequence ID" value="TWT60447.1"/>
    <property type="molecule type" value="Genomic_DNA"/>
</dbReference>
<dbReference type="OrthoDB" id="230287at2"/>
<name>A0A5C5XBC0_9PLAN</name>
<dbReference type="InterPro" id="IPR011989">
    <property type="entry name" value="ARM-like"/>
</dbReference>
<evidence type="ECO:0000313" key="7">
    <source>
        <dbReference type="EMBL" id="TWT60447.1"/>
    </source>
</evidence>
<keyword evidence="3 4" id="KW-0408">Iron</keyword>
<dbReference type="SUPFAM" id="SSF63829">
    <property type="entry name" value="Calcium-dependent phosphotriesterase"/>
    <property type="match status" value="1"/>
</dbReference>
<dbReference type="InterPro" id="IPR009056">
    <property type="entry name" value="Cyt_c-like_dom"/>
</dbReference>
<organism evidence="7 8">
    <name type="scientific">Rubinisphaera italica</name>
    <dbReference type="NCBI Taxonomy" id="2527969"/>
    <lineage>
        <taxon>Bacteria</taxon>
        <taxon>Pseudomonadati</taxon>
        <taxon>Planctomycetota</taxon>
        <taxon>Planctomycetia</taxon>
        <taxon>Planctomycetales</taxon>
        <taxon>Planctomycetaceae</taxon>
        <taxon>Rubinisphaera</taxon>
    </lineage>
</organism>
<dbReference type="NCBIfam" id="TIGR02603">
    <property type="entry name" value="CxxCH_TIGR02603"/>
    <property type="match status" value="1"/>
</dbReference>
<dbReference type="GO" id="GO:0009055">
    <property type="term" value="F:electron transfer activity"/>
    <property type="evidence" value="ECO:0007669"/>
    <property type="project" value="InterPro"/>
</dbReference>
<reference evidence="7 8" key="1">
    <citation type="submission" date="2019-02" db="EMBL/GenBank/DDBJ databases">
        <title>Deep-cultivation of Planctomycetes and their phenomic and genomic characterization uncovers novel biology.</title>
        <authorList>
            <person name="Wiegand S."/>
            <person name="Jogler M."/>
            <person name="Boedeker C."/>
            <person name="Pinto D."/>
            <person name="Vollmers J."/>
            <person name="Rivas-Marin E."/>
            <person name="Kohn T."/>
            <person name="Peeters S.H."/>
            <person name="Heuer A."/>
            <person name="Rast P."/>
            <person name="Oberbeckmann S."/>
            <person name="Bunk B."/>
            <person name="Jeske O."/>
            <person name="Meyerdierks A."/>
            <person name="Storesund J.E."/>
            <person name="Kallscheuer N."/>
            <person name="Luecker S."/>
            <person name="Lage O.M."/>
            <person name="Pohl T."/>
            <person name="Merkel B.J."/>
            <person name="Hornburger P."/>
            <person name="Mueller R.-W."/>
            <person name="Bruemmer F."/>
            <person name="Labrenz M."/>
            <person name="Spormann A.M."/>
            <person name="Op Den Camp H."/>
            <person name="Overmann J."/>
            <person name="Amann R."/>
            <person name="Jetten M.S.M."/>
            <person name="Mascher T."/>
            <person name="Medema M.H."/>
            <person name="Devos D.P."/>
            <person name="Kaster A.-K."/>
            <person name="Ovreas L."/>
            <person name="Rohde M."/>
            <person name="Galperin M.Y."/>
            <person name="Jogler C."/>
        </authorList>
    </citation>
    <scope>NUCLEOTIDE SEQUENCE [LARGE SCALE GENOMIC DNA]</scope>
    <source>
        <strain evidence="7 8">Pan54</strain>
    </source>
</reference>
<dbReference type="SUPFAM" id="SSF46626">
    <property type="entry name" value="Cytochrome c"/>
    <property type="match status" value="1"/>
</dbReference>
<dbReference type="RefSeq" id="WP_146502572.1">
    <property type="nucleotide sequence ID" value="NZ_SJPG01000001.1"/>
</dbReference>